<proteinExistence type="predicted"/>
<gene>
    <name evidence="1" type="ORF">CVT24_009071</name>
</gene>
<name>A0A409VAF9_9AGAR</name>
<sequence length="180" mass="20830">MPRDEMIAGWLVPFPNGFTWLDKILAKDEQTVRALAALGWHWNTGPYTLQRGGNFAPSRYLLDRELRNWISELGIRGIKPTLVYGRGRDKEDCILVIRRHWSKQRNPEMTTMYSVEPHGERDIRFKKGLAILTGMTLEEIVWDCLDFNENQDEKTRAIMERAQLERASAHGNNSLGLFVS</sequence>
<evidence type="ECO:0000313" key="2">
    <source>
        <dbReference type="Proteomes" id="UP000284842"/>
    </source>
</evidence>
<dbReference type="InParanoid" id="A0A409VAF9"/>
<comment type="caution">
    <text evidence="1">The sequence shown here is derived from an EMBL/GenBank/DDBJ whole genome shotgun (WGS) entry which is preliminary data.</text>
</comment>
<dbReference type="OrthoDB" id="10274417at2759"/>
<dbReference type="Proteomes" id="UP000284842">
    <property type="component" value="Unassembled WGS sequence"/>
</dbReference>
<evidence type="ECO:0000313" key="1">
    <source>
        <dbReference type="EMBL" id="PPQ63858.1"/>
    </source>
</evidence>
<dbReference type="AlphaFoldDB" id="A0A409VAF9"/>
<dbReference type="EMBL" id="NHTK01006107">
    <property type="protein sequence ID" value="PPQ63858.1"/>
    <property type="molecule type" value="Genomic_DNA"/>
</dbReference>
<protein>
    <submittedName>
        <fullName evidence="1">Uncharacterized protein</fullName>
    </submittedName>
</protein>
<keyword evidence="2" id="KW-1185">Reference proteome</keyword>
<organism evidence="1 2">
    <name type="scientific">Panaeolus cyanescens</name>
    <dbReference type="NCBI Taxonomy" id="181874"/>
    <lineage>
        <taxon>Eukaryota</taxon>
        <taxon>Fungi</taxon>
        <taxon>Dikarya</taxon>
        <taxon>Basidiomycota</taxon>
        <taxon>Agaricomycotina</taxon>
        <taxon>Agaricomycetes</taxon>
        <taxon>Agaricomycetidae</taxon>
        <taxon>Agaricales</taxon>
        <taxon>Agaricineae</taxon>
        <taxon>Galeropsidaceae</taxon>
        <taxon>Panaeolus</taxon>
    </lineage>
</organism>
<reference evidence="1 2" key="1">
    <citation type="journal article" date="2018" name="Evol. Lett.">
        <title>Horizontal gene cluster transfer increased hallucinogenic mushroom diversity.</title>
        <authorList>
            <person name="Reynolds H.T."/>
            <person name="Vijayakumar V."/>
            <person name="Gluck-Thaler E."/>
            <person name="Korotkin H.B."/>
            <person name="Matheny P.B."/>
            <person name="Slot J.C."/>
        </authorList>
    </citation>
    <scope>NUCLEOTIDE SEQUENCE [LARGE SCALE GENOMIC DNA]</scope>
    <source>
        <strain evidence="1 2">2629</strain>
    </source>
</reference>
<accession>A0A409VAF9</accession>